<dbReference type="InterPro" id="IPR032576">
    <property type="entry name" value="DUF4921"/>
</dbReference>
<dbReference type="InterPro" id="IPR053177">
    <property type="entry name" value="ADP-glucose_phosphorylase"/>
</dbReference>
<dbReference type="InterPro" id="IPR036265">
    <property type="entry name" value="HIT-like_sf"/>
</dbReference>
<dbReference type="PANTHER" id="PTHR42763:SF2">
    <property type="entry name" value="ADP-GLUCOSE PHOSPHORYLASE"/>
    <property type="match status" value="1"/>
</dbReference>
<keyword evidence="5" id="KW-1185">Reference proteome</keyword>
<evidence type="ECO:0000256" key="2">
    <source>
        <dbReference type="PIRSR" id="PIRSR000808-3"/>
    </source>
</evidence>
<keyword evidence="2" id="KW-0479">Metal-binding</keyword>
<reference evidence="4 5" key="1">
    <citation type="submission" date="2019-11" db="EMBL/GenBank/DDBJ databases">
        <authorList>
            <person name="He Y."/>
        </authorList>
    </citation>
    <scope>NUCLEOTIDE SEQUENCE [LARGE SCALE GENOMIC DNA]</scope>
    <source>
        <strain evidence="4 5">SCSIO 58843</strain>
    </source>
</reference>
<dbReference type="Gene3D" id="3.30.428.10">
    <property type="entry name" value="HIT-like"/>
    <property type="match status" value="2"/>
</dbReference>
<feature type="binding site" evidence="2">
    <location>
        <position position="76"/>
    </location>
    <ligand>
        <name>Zn(2+)</name>
        <dbReference type="ChEBI" id="CHEBI:29105"/>
    </ligand>
</feature>
<dbReference type="Pfam" id="PF16268">
    <property type="entry name" value="DUF4921"/>
    <property type="match status" value="1"/>
</dbReference>
<feature type="binding site" evidence="2">
    <location>
        <position position="73"/>
    </location>
    <ligand>
        <name>Zn(2+)</name>
        <dbReference type="ChEBI" id="CHEBI:29105"/>
    </ligand>
</feature>
<evidence type="ECO:0000313" key="4">
    <source>
        <dbReference type="EMBL" id="QGG94621.1"/>
    </source>
</evidence>
<dbReference type="PIRSF" id="PIRSF000808">
    <property type="entry name" value="GalT"/>
    <property type="match status" value="1"/>
</dbReference>
<feature type="binding site" evidence="2">
    <location>
        <position position="142"/>
    </location>
    <ligand>
        <name>Zn(2+)</name>
        <dbReference type="ChEBI" id="CHEBI:29105"/>
    </ligand>
</feature>
<gene>
    <name evidence="4" type="ORF">GH723_05585</name>
</gene>
<keyword evidence="2" id="KW-0862">Zinc</keyword>
<proteinExistence type="predicted"/>
<evidence type="ECO:0000313" key="5">
    <source>
        <dbReference type="Proteomes" id="UP000334019"/>
    </source>
</evidence>
<protein>
    <submittedName>
        <fullName evidence="4">DUF4921 family protein</fullName>
    </submittedName>
</protein>
<dbReference type="Proteomes" id="UP000334019">
    <property type="component" value="Chromosome"/>
</dbReference>
<dbReference type="AlphaFoldDB" id="A0A5Q2RJ77"/>
<dbReference type="GO" id="GO:0006012">
    <property type="term" value="P:galactose metabolic process"/>
    <property type="evidence" value="ECO:0007669"/>
    <property type="project" value="InterPro"/>
</dbReference>
<evidence type="ECO:0000256" key="1">
    <source>
        <dbReference type="PIRSR" id="PIRSR000808-1"/>
    </source>
</evidence>
<dbReference type="KEGG" id="atq:GH723_05585"/>
<dbReference type="GO" id="GO:0008270">
    <property type="term" value="F:zinc ion binding"/>
    <property type="evidence" value="ECO:0007669"/>
    <property type="project" value="InterPro"/>
</dbReference>
<comment type="cofactor">
    <cofactor evidence="2">
        <name>Zn(2+)</name>
        <dbReference type="ChEBI" id="CHEBI:29105"/>
    </cofactor>
    <text evidence="2">Binds 1 zinc ion per subunit.</text>
</comment>
<accession>A0A5Q2RJ77</accession>
<feature type="active site" description="Tele-UMP-histidine intermediate" evidence="1">
    <location>
        <position position="195"/>
    </location>
</feature>
<feature type="domain" description="DUF4921" evidence="3">
    <location>
        <begin position="169"/>
        <end position="355"/>
    </location>
</feature>
<dbReference type="EMBL" id="CP045851">
    <property type="protein sequence ID" value="QGG94621.1"/>
    <property type="molecule type" value="Genomic_DNA"/>
</dbReference>
<evidence type="ECO:0000259" key="3">
    <source>
        <dbReference type="Pfam" id="PF16268"/>
    </source>
</evidence>
<dbReference type="InterPro" id="IPR001937">
    <property type="entry name" value="GalP_UDPtransf1"/>
</dbReference>
<name>A0A5Q2RJ77_9ACTN</name>
<dbReference type="PANTHER" id="PTHR42763">
    <property type="entry name" value="ADP-GLUCOSE PHOSPHORYLASE"/>
    <property type="match status" value="1"/>
</dbReference>
<feature type="binding site" evidence="2">
    <location>
        <position position="193"/>
    </location>
    <ligand>
        <name>Zn(2+)</name>
        <dbReference type="ChEBI" id="CHEBI:29105"/>
    </ligand>
</feature>
<dbReference type="SUPFAM" id="SSF54197">
    <property type="entry name" value="HIT-like"/>
    <property type="match status" value="2"/>
</dbReference>
<dbReference type="GO" id="GO:0008108">
    <property type="term" value="F:UDP-glucose:hexose-1-phosphate uridylyltransferase activity"/>
    <property type="evidence" value="ECO:0007669"/>
    <property type="project" value="InterPro"/>
</dbReference>
<organism evidence="4 5">
    <name type="scientific">Actinomarinicola tropica</name>
    <dbReference type="NCBI Taxonomy" id="2789776"/>
    <lineage>
        <taxon>Bacteria</taxon>
        <taxon>Bacillati</taxon>
        <taxon>Actinomycetota</taxon>
        <taxon>Acidimicrobiia</taxon>
        <taxon>Acidimicrobiales</taxon>
        <taxon>Iamiaceae</taxon>
        <taxon>Actinomarinicola</taxon>
    </lineage>
</organism>
<sequence>MGRRAVRRRQRRARLALRTSTSGTVTGVTGPSNELRRNPLTGRWVTIASGRAIRPQDFATRTLAVEAERTGPCPFCPGNEELTPPALATYEGSTGGWLVRVVPNRYPAFDGDGTMRPAVDGVLHQAVHAAGRHEVLVIGPEHEGDLALLDDERIDVVATAIRERLVAHAALPQVAYTQAIVNFGREAGASLEHPHAQLLGIPFVPLEIDDELVGFRRFASARHDPAVCLLCTTLSVELAADQRVVEADDDAVAVAPYWSGAPYEMLVVPRVHDPRLHTAPVASLRGVGRLLRTAIHRLHRVLGDVAYNVVIHTAPHHHDVHYHWHIHLLPRTSTLAGFEQGTGVLINTMSPEDATVQLTDAARVGGPPPSGRRTGVAG</sequence>